<dbReference type="PANTHER" id="PTHR48098:SF1">
    <property type="entry name" value="DIACYLGLYCEROL ACYLTRANSFERASE_MYCOLYLTRANSFERASE AG85A"/>
    <property type="match status" value="1"/>
</dbReference>
<dbReference type="EMBL" id="JAMQAW010000010">
    <property type="protein sequence ID" value="MCM2389405.1"/>
    <property type="molecule type" value="Genomic_DNA"/>
</dbReference>
<evidence type="ECO:0000313" key="3">
    <source>
        <dbReference type="Proteomes" id="UP001431429"/>
    </source>
</evidence>
<protein>
    <submittedName>
        <fullName evidence="2">Alpha/beta hydrolase-fold protein</fullName>
    </submittedName>
</protein>
<evidence type="ECO:0000313" key="2">
    <source>
        <dbReference type="EMBL" id="MCM2389405.1"/>
    </source>
</evidence>
<proteinExistence type="predicted"/>
<keyword evidence="2" id="KW-0378">Hydrolase</keyword>
<keyword evidence="1" id="KW-0812">Transmembrane</keyword>
<evidence type="ECO:0000256" key="1">
    <source>
        <dbReference type="SAM" id="Phobius"/>
    </source>
</evidence>
<keyword evidence="1" id="KW-1133">Transmembrane helix</keyword>
<accession>A0ABT0UMU8</accession>
<keyword evidence="3" id="KW-1185">Reference proteome</keyword>
<dbReference type="InterPro" id="IPR029058">
    <property type="entry name" value="AB_hydrolase_fold"/>
</dbReference>
<feature type="transmembrane region" description="Helical" evidence="1">
    <location>
        <begin position="6"/>
        <end position="27"/>
    </location>
</feature>
<dbReference type="Gene3D" id="3.40.50.1820">
    <property type="entry name" value="alpha/beta hydrolase"/>
    <property type="match status" value="1"/>
</dbReference>
<reference evidence="2" key="1">
    <citation type="submission" date="2022-06" db="EMBL/GenBank/DDBJ databases">
        <title>Genome public.</title>
        <authorList>
            <person name="Sun Q."/>
        </authorList>
    </citation>
    <scope>NUCLEOTIDE SEQUENCE</scope>
    <source>
        <strain evidence="2">CWNU-1</strain>
    </source>
</reference>
<feature type="transmembrane region" description="Helical" evidence="1">
    <location>
        <begin position="39"/>
        <end position="60"/>
    </location>
</feature>
<dbReference type="InterPro" id="IPR000801">
    <property type="entry name" value="Esterase-like"/>
</dbReference>
<dbReference type="SUPFAM" id="SSF53474">
    <property type="entry name" value="alpha/beta-Hydrolases"/>
    <property type="match status" value="1"/>
</dbReference>
<dbReference type="GO" id="GO:0016787">
    <property type="term" value="F:hydrolase activity"/>
    <property type="evidence" value="ECO:0007669"/>
    <property type="project" value="UniProtKB-KW"/>
</dbReference>
<gene>
    <name evidence="2" type="ORF">NBG84_14060</name>
</gene>
<organism evidence="2 3">
    <name type="scientific">Streptomyces albipurpureus</name>
    <dbReference type="NCBI Taxonomy" id="2897419"/>
    <lineage>
        <taxon>Bacteria</taxon>
        <taxon>Bacillati</taxon>
        <taxon>Actinomycetota</taxon>
        <taxon>Actinomycetes</taxon>
        <taxon>Kitasatosporales</taxon>
        <taxon>Streptomycetaceae</taxon>
        <taxon>Streptomyces</taxon>
    </lineage>
</organism>
<dbReference type="Pfam" id="PF00756">
    <property type="entry name" value="Esterase"/>
    <property type="match status" value="1"/>
</dbReference>
<dbReference type="RefSeq" id="WP_250919719.1">
    <property type="nucleotide sequence ID" value="NZ_JAMQAW010000010.1"/>
</dbReference>
<dbReference type="PANTHER" id="PTHR48098">
    <property type="entry name" value="ENTEROCHELIN ESTERASE-RELATED"/>
    <property type="match status" value="1"/>
</dbReference>
<keyword evidence="1" id="KW-0472">Membrane</keyword>
<dbReference type="InterPro" id="IPR050583">
    <property type="entry name" value="Mycobacterial_A85_antigen"/>
</dbReference>
<dbReference type="Proteomes" id="UP001431429">
    <property type="component" value="Unassembled WGS sequence"/>
</dbReference>
<sequence length="374" mass="40325">MDLTGNTFFALTIVLALAAVVLPFALWSRVRGPAAIRSLWRLLMVLFAQVTAVLVVFVMVNNANGLYDSWGDLLGMADHAGEAPDLGPSGTGGRSLATLPVLRQTFAAVDDPEMGEGVLRTHLRGGISGAQGEVYVWLPPQYNEPAHRNSTFRAIELLPGFPGSARSWFRTMKVQSQLGPLIASGRVEPYVLVAPRTMLLGGKDPGYANIPGTVNADSWLTVDVRKMVADNFRVSLDPADWAVMGYSAGGHGAAKLAFAHPDRFSAAVSLSGYNDPAAENDSLTGKDPDLRRSHDVLRVLTSALTPPRVSLLATGEGADGYLPGLALRRAAEPPTVVEVRRTDGGHRTRVWEREIPYAFAWLTRQLTERGRHPG</sequence>
<name>A0ABT0UMU8_9ACTN</name>
<comment type="caution">
    <text evidence="2">The sequence shown here is derived from an EMBL/GenBank/DDBJ whole genome shotgun (WGS) entry which is preliminary data.</text>
</comment>